<dbReference type="PROSITE" id="PS50144">
    <property type="entry name" value="MATH"/>
    <property type="match status" value="1"/>
</dbReference>
<feature type="domain" description="MATH" evidence="1">
    <location>
        <begin position="11"/>
        <end position="141"/>
    </location>
</feature>
<dbReference type="SUPFAM" id="SSF49599">
    <property type="entry name" value="TRAF domain-like"/>
    <property type="match status" value="1"/>
</dbReference>
<evidence type="ECO:0000313" key="2">
    <source>
        <dbReference type="EMBL" id="GBN51733.1"/>
    </source>
</evidence>
<dbReference type="CDD" id="cd00121">
    <property type="entry name" value="MATH"/>
    <property type="match status" value="1"/>
</dbReference>
<dbReference type="InterPro" id="IPR002083">
    <property type="entry name" value="MATH/TRAF_dom"/>
</dbReference>
<dbReference type="AlphaFoldDB" id="A0A4Y2PLB6"/>
<accession>A0A4Y2PLB6</accession>
<dbReference type="EMBL" id="BGPR01011524">
    <property type="protein sequence ID" value="GBN51733.1"/>
    <property type="molecule type" value="Genomic_DNA"/>
</dbReference>
<dbReference type="Gene3D" id="2.60.210.10">
    <property type="entry name" value="Apoptosis, Tumor Necrosis Factor Receptor Associated Protein 2, Chain A"/>
    <property type="match status" value="1"/>
</dbReference>
<gene>
    <name evidence="2" type="ORF">AVEN_82190_1</name>
</gene>
<dbReference type="Pfam" id="PF22486">
    <property type="entry name" value="MATH_2"/>
    <property type="match status" value="1"/>
</dbReference>
<comment type="caution">
    <text evidence="2">The sequence shown here is derived from an EMBL/GenBank/DDBJ whole genome shotgun (WGS) entry which is preliminary data.</text>
</comment>
<reference evidence="2 3" key="1">
    <citation type="journal article" date="2019" name="Sci. Rep.">
        <title>Orb-weaving spider Araneus ventricosus genome elucidates the spidroin gene catalogue.</title>
        <authorList>
            <person name="Kono N."/>
            <person name="Nakamura H."/>
            <person name="Ohtoshi R."/>
            <person name="Moran D.A.P."/>
            <person name="Shinohara A."/>
            <person name="Yoshida Y."/>
            <person name="Fujiwara M."/>
            <person name="Mori M."/>
            <person name="Tomita M."/>
            <person name="Arakawa K."/>
        </authorList>
    </citation>
    <scope>NUCLEOTIDE SEQUENCE [LARGE SCALE GENOMIC DNA]</scope>
</reference>
<evidence type="ECO:0000313" key="3">
    <source>
        <dbReference type="Proteomes" id="UP000499080"/>
    </source>
</evidence>
<name>A0A4Y2PLB6_ARAVE</name>
<evidence type="ECO:0000259" key="1">
    <source>
        <dbReference type="PROSITE" id="PS50144"/>
    </source>
</evidence>
<dbReference type="Proteomes" id="UP000499080">
    <property type="component" value="Unassembled WGS sequence"/>
</dbReference>
<dbReference type="InterPro" id="IPR008974">
    <property type="entry name" value="TRAF-like"/>
</dbReference>
<organism evidence="2 3">
    <name type="scientific">Araneus ventricosus</name>
    <name type="common">Orbweaver spider</name>
    <name type="synonym">Epeira ventricosa</name>
    <dbReference type="NCBI Taxonomy" id="182803"/>
    <lineage>
        <taxon>Eukaryota</taxon>
        <taxon>Metazoa</taxon>
        <taxon>Ecdysozoa</taxon>
        <taxon>Arthropoda</taxon>
        <taxon>Chelicerata</taxon>
        <taxon>Arachnida</taxon>
        <taxon>Araneae</taxon>
        <taxon>Araneomorphae</taxon>
        <taxon>Entelegynae</taxon>
        <taxon>Araneoidea</taxon>
        <taxon>Araneidae</taxon>
        <taxon>Araneus</taxon>
    </lineage>
</organism>
<dbReference type="OrthoDB" id="6436529at2759"/>
<keyword evidence="3" id="KW-1185">Reference proteome</keyword>
<protein>
    <recommendedName>
        <fullName evidence="1">MATH domain-containing protein</fullName>
    </recommendedName>
</protein>
<sequence length="187" mass="22102">MATKTGNETSGCTFQWKIKNISHCWLKRSETIDSPRFIADALEGTKWSLHLFPSGNNDGNYFGFYLYREKDCIGPDNFEVNYQLAILDKDSSILIERIVSKHNFEKFIDFGFDKYEEREKIFVTKREAFLPEDNLTVQCTIWKTEVKPVKPQQLYARTVFKVKRRNFMWRIDEFSTLKSGLKNKIKD</sequence>
<proteinExistence type="predicted"/>